<feature type="transmembrane region" description="Helical" evidence="10">
    <location>
        <begin position="217"/>
        <end position="240"/>
    </location>
</feature>
<evidence type="ECO:0000256" key="1">
    <source>
        <dbReference type="ARBA" id="ARBA00004141"/>
    </source>
</evidence>
<proteinExistence type="predicted"/>
<keyword evidence="9" id="KW-0407">Ion channel</keyword>
<gene>
    <name evidence="11" type="ordered locus">GPOL_c14850</name>
</gene>
<name>H6MSF8_GORPV</name>
<keyword evidence="3 10" id="KW-0812">Transmembrane</keyword>
<keyword evidence="2" id="KW-0813">Transport</keyword>
<feature type="transmembrane region" description="Helical" evidence="10">
    <location>
        <begin position="316"/>
        <end position="340"/>
    </location>
</feature>
<dbReference type="Proteomes" id="UP000009154">
    <property type="component" value="Chromosome"/>
</dbReference>
<accession>H6MSF8</accession>
<feature type="transmembrane region" description="Helical" evidence="10">
    <location>
        <begin position="386"/>
        <end position="407"/>
    </location>
</feature>
<reference evidence="11 12" key="1">
    <citation type="journal article" date="2012" name="Appl. Environ. Microbiol.">
        <title>Involvement of two latex-clearing proteins during rubber degradation and insights into the subsequent degradation pathway revealed by the genome sequence of Gordonia polyisoprenivorans strain VH2.</title>
        <authorList>
            <person name="Hiessl S."/>
            <person name="Schuldes J."/>
            <person name="Thurmer A."/>
            <person name="Halbsguth T."/>
            <person name="Broker D."/>
            <person name="Angelov A."/>
            <person name="Liebl W."/>
            <person name="Daniel R."/>
            <person name="Steinbuchel A."/>
        </authorList>
    </citation>
    <scope>NUCLEOTIDE SEQUENCE [LARGE SCALE GENOMIC DNA]</scope>
    <source>
        <strain evidence="12">DSM 44266 / VH2</strain>
    </source>
</reference>
<dbReference type="InterPro" id="IPR014743">
    <property type="entry name" value="Cl-channel_core"/>
</dbReference>
<evidence type="ECO:0000313" key="12">
    <source>
        <dbReference type="Proteomes" id="UP000009154"/>
    </source>
</evidence>
<dbReference type="InterPro" id="IPR050368">
    <property type="entry name" value="ClC-type_chloride_channel"/>
</dbReference>
<evidence type="ECO:0000256" key="5">
    <source>
        <dbReference type="ARBA" id="ARBA00023065"/>
    </source>
</evidence>
<feature type="transmembrane region" description="Helical" evidence="10">
    <location>
        <begin position="186"/>
        <end position="205"/>
    </location>
</feature>
<evidence type="ECO:0000256" key="7">
    <source>
        <dbReference type="ARBA" id="ARBA00023173"/>
    </source>
</evidence>
<dbReference type="eggNOG" id="COG0038">
    <property type="taxonomic scope" value="Bacteria"/>
</dbReference>
<feature type="transmembrane region" description="Helical" evidence="10">
    <location>
        <begin position="252"/>
        <end position="272"/>
    </location>
</feature>
<dbReference type="AlphaFoldDB" id="H6MSF8"/>
<dbReference type="Gene3D" id="1.10.3080.10">
    <property type="entry name" value="Clc chloride channel"/>
    <property type="match status" value="1"/>
</dbReference>
<dbReference type="SUPFAM" id="SSF81340">
    <property type="entry name" value="Clc chloride channel"/>
    <property type="match status" value="1"/>
</dbReference>
<evidence type="ECO:0000256" key="8">
    <source>
        <dbReference type="ARBA" id="ARBA00023214"/>
    </source>
</evidence>
<keyword evidence="5" id="KW-0406">Ion transport</keyword>
<evidence type="ECO:0000313" key="11">
    <source>
        <dbReference type="EMBL" id="AFA72535.1"/>
    </source>
</evidence>
<dbReference type="PANTHER" id="PTHR43427:SF6">
    <property type="entry name" value="CHLORIDE CHANNEL PROTEIN CLC-E"/>
    <property type="match status" value="1"/>
</dbReference>
<dbReference type="PRINTS" id="PR00762">
    <property type="entry name" value="CLCHANNEL"/>
</dbReference>
<keyword evidence="4 10" id="KW-1133">Transmembrane helix</keyword>
<protein>
    <submittedName>
        <fullName evidence="11">Putative chloride channel protein, voltage gated</fullName>
    </submittedName>
</protein>
<dbReference type="InterPro" id="IPR001807">
    <property type="entry name" value="ClC"/>
</dbReference>
<evidence type="ECO:0000256" key="3">
    <source>
        <dbReference type="ARBA" id="ARBA00022692"/>
    </source>
</evidence>
<keyword evidence="8" id="KW-0868">Chloride</keyword>
<evidence type="ECO:0000256" key="9">
    <source>
        <dbReference type="ARBA" id="ARBA00023303"/>
    </source>
</evidence>
<dbReference type="PANTHER" id="PTHR43427">
    <property type="entry name" value="CHLORIDE CHANNEL PROTEIN CLC-E"/>
    <property type="match status" value="1"/>
</dbReference>
<dbReference type="HOGENOM" id="CLU_015263_0_0_11"/>
<keyword evidence="7" id="KW-0869">Chloride channel</keyword>
<sequence length="426" mass="43751">MDSVMRRFGWFVLGVIAAGVLAGLAGGATAVVLKAIQHVTFGYWSGTLLDGISAATAWRRVAGPVVGGALAGAGWWWLRRRRQLIPLTVAIERGEPVATAPRAADSSLQILLVGTGASLGREGAAREFAAVAADLVLRRIPLPESDIRVLLASAAGAGLGAVYNVPLAGALFTIQLLLHSWRPREVLTATLTSILAVVAAWPVVGDRPTFVWPGADLTAAVAVVAPAAVAASMALGAAFSRLMSHVQRQPVSGWWLIPALAGAGALTGISALWFPELPGNGKSIIAESLGGGGPLLTVAAIALLKPVLTATHLRAGAVGGLITPALATGAAFGAAVAILAEHWTGWDINPAAVSLLAAAAFLGFSQRAPLFAVVFAWELAHPPPTFLLALALIAVVGYGVQTGVPILRGNGIRGRFAIRSRGHRNR</sequence>
<dbReference type="GO" id="GO:0005254">
    <property type="term" value="F:chloride channel activity"/>
    <property type="evidence" value="ECO:0007669"/>
    <property type="project" value="UniProtKB-KW"/>
</dbReference>
<dbReference type="EMBL" id="CP003119">
    <property type="protein sequence ID" value="AFA72535.1"/>
    <property type="molecule type" value="Genomic_DNA"/>
</dbReference>
<feature type="transmembrane region" description="Helical" evidence="10">
    <location>
        <begin position="352"/>
        <end position="380"/>
    </location>
</feature>
<evidence type="ECO:0000256" key="10">
    <source>
        <dbReference type="SAM" id="Phobius"/>
    </source>
</evidence>
<feature type="transmembrane region" description="Helical" evidence="10">
    <location>
        <begin position="57"/>
        <end position="78"/>
    </location>
</feature>
<feature type="transmembrane region" description="Helical" evidence="10">
    <location>
        <begin position="284"/>
        <end position="304"/>
    </location>
</feature>
<keyword evidence="6 10" id="KW-0472">Membrane</keyword>
<dbReference type="KEGG" id="gpo:GPOL_c14850"/>
<dbReference type="GO" id="GO:0034707">
    <property type="term" value="C:chloride channel complex"/>
    <property type="evidence" value="ECO:0007669"/>
    <property type="project" value="UniProtKB-KW"/>
</dbReference>
<dbReference type="STRING" id="1112204.GPOL_c14850"/>
<dbReference type="Pfam" id="PF00654">
    <property type="entry name" value="Voltage_CLC"/>
    <property type="match status" value="1"/>
</dbReference>
<evidence type="ECO:0000256" key="2">
    <source>
        <dbReference type="ARBA" id="ARBA00022448"/>
    </source>
</evidence>
<evidence type="ECO:0000256" key="6">
    <source>
        <dbReference type="ARBA" id="ARBA00023136"/>
    </source>
</evidence>
<keyword evidence="12" id="KW-1185">Reference proteome</keyword>
<comment type="subcellular location">
    <subcellularLocation>
        <location evidence="1">Membrane</location>
        <topology evidence="1">Multi-pass membrane protein</topology>
    </subcellularLocation>
</comment>
<feature type="transmembrane region" description="Helical" evidence="10">
    <location>
        <begin position="149"/>
        <end position="174"/>
    </location>
</feature>
<evidence type="ECO:0000256" key="4">
    <source>
        <dbReference type="ARBA" id="ARBA00022989"/>
    </source>
</evidence>
<organism evidence="11 12">
    <name type="scientific">Gordonia polyisoprenivorans (strain DSM 44266 / VH2)</name>
    <dbReference type="NCBI Taxonomy" id="1112204"/>
    <lineage>
        <taxon>Bacteria</taxon>
        <taxon>Bacillati</taxon>
        <taxon>Actinomycetota</taxon>
        <taxon>Actinomycetes</taxon>
        <taxon>Mycobacteriales</taxon>
        <taxon>Gordoniaceae</taxon>
        <taxon>Gordonia</taxon>
    </lineage>
</organism>